<dbReference type="SUPFAM" id="SSF51069">
    <property type="entry name" value="Carbonic anhydrase"/>
    <property type="match status" value="1"/>
</dbReference>
<dbReference type="GO" id="GO:0008270">
    <property type="term" value="F:zinc ion binding"/>
    <property type="evidence" value="ECO:0007669"/>
    <property type="project" value="InterPro"/>
</dbReference>
<evidence type="ECO:0000256" key="3">
    <source>
        <dbReference type="ARBA" id="ARBA00010718"/>
    </source>
</evidence>
<dbReference type="EMBL" id="UOFW01000072">
    <property type="protein sequence ID" value="VAX04015.1"/>
    <property type="molecule type" value="Genomic_DNA"/>
</dbReference>
<sequence>MINKLFIATAATILFSTGAAYASDESKPQWGYTGTGGPEHWGSLSPEFATCSTGKEQSPIDVPNAEGGAVKTNYNDTKVNVVNNGHTIQLNYSAGSSLQSEGAEYDLLQFHFHSPSEHTLNGKSFPLEVHFVHKAQDGTLAVVGVMFEEGTENAELAKIWQDMPAKADDVTTSDVTVNAANLLPVDQTVIRYAGSLTTPPCSEGVKWHVMTSPIEASKEQVEKFLSTLPANNRPLQPLNDRSFKKHEHKHSH</sequence>
<dbReference type="InterPro" id="IPR018338">
    <property type="entry name" value="Carbonic_anhydrase_a-class_CS"/>
</dbReference>
<dbReference type="InterPro" id="IPR001148">
    <property type="entry name" value="CA_dom"/>
</dbReference>
<evidence type="ECO:0000256" key="4">
    <source>
        <dbReference type="ARBA" id="ARBA00012925"/>
    </source>
</evidence>
<protein>
    <recommendedName>
        <fullName evidence="4">carbonic anhydrase</fullName>
        <ecNumber evidence="4">4.2.1.1</ecNumber>
    </recommendedName>
</protein>
<keyword evidence="5" id="KW-0479">Metal-binding</keyword>
<evidence type="ECO:0000256" key="9">
    <source>
        <dbReference type="SAM" id="MobiDB-lite"/>
    </source>
</evidence>
<comment type="similarity">
    <text evidence="3">Belongs to the alpha-carbonic anhydrase family.</text>
</comment>
<feature type="domain" description="Alpha-carbonic anhydrase" evidence="10">
    <location>
        <begin position="28"/>
        <end position="247"/>
    </location>
</feature>
<comment type="cofactor">
    <cofactor evidence="1">
        <name>Zn(2+)</name>
        <dbReference type="ChEBI" id="CHEBI:29105"/>
    </cofactor>
</comment>
<reference evidence="11" key="1">
    <citation type="submission" date="2018-06" db="EMBL/GenBank/DDBJ databases">
        <authorList>
            <person name="Zhirakovskaya E."/>
        </authorList>
    </citation>
    <scope>NUCLEOTIDE SEQUENCE</scope>
</reference>
<dbReference type="SMART" id="SM01057">
    <property type="entry name" value="Carb_anhydrase"/>
    <property type="match status" value="1"/>
</dbReference>
<dbReference type="PROSITE" id="PS00162">
    <property type="entry name" value="ALPHA_CA_1"/>
    <property type="match status" value="1"/>
</dbReference>
<feature type="compositionally biased region" description="Basic residues" evidence="9">
    <location>
        <begin position="243"/>
        <end position="252"/>
    </location>
</feature>
<dbReference type="PANTHER" id="PTHR18952:SF265">
    <property type="entry name" value="CARBONIC ANHYDRASE"/>
    <property type="match status" value="1"/>
</dbReference>
<evidence type="ECO:0000256" key="1">
    <source>
        <dbReference type="ARBA" id="ARBA00001947"/>
    </source>
</evidence>
<evidence type="ECO:0000256" key="8">
    <source>
        <dbReference type="ARBA" id="ARBA00048348"/>
    </source>
</evidence>
<evidence type="ECO:0000256" key="7">
    <source>
        <dbReference type="ARBA" id="ARBA00023239"/>
    </source>
</evidence>
<proteinExistence type="inferred from homology"/>
<comment type="function">
    <text evidence="2">Reversible hydration of carbon dioxide.</text>
</comment>
<dbReference type="InterPro" id="IPR041891">
    <property type="entry name" value="Alpha_CA_prokaryot-like"/>
</dbReference>
<dbReference type="PANTHER" id="PTHR18952">
    <property type="entry name" value="CARBONIC ANHYDRASE"/>
    <property type="match status" value="1"/>
</dbReference>
<organism evidence="11">
    <name type="scientific">hydrothermal vent metagenome</name>
    <dbReference type="NCBI Taxonomy" id="652676"/>
    <lineage>
        <taxon>unclassified sequences</taxon>
        <taxon>metagenomes</taxon>
        <taxon>ecological metagenomes</taxon>
    </lineage>
</organism>
<dbReference type="Gene3D" id="3.10.200.10">
    <property type="entry name" value="Alpha carbonic anhydrase"/>
    <property type="match status" value="1"/>
</dbReference>
<evidence type="ECO:0000256" key="6">
    <source>
        <dbReference type="ARBA" id="ARBA00022833"/>
    </source>
</evidence>
<evidence type="ECO:0000256" key="5">
    <source>
        <dbReference type="ARBA" id="ARBA00022723"/>
    </source>
</evidence>
<keyword evidence="6" id="KW-0862">Zinc</keyword>
<dbReference type="CDD" id="cd03124">
    <property type="entry name" value="alpha_CA_prokaryotic_like"/>
    <property type="match status" value="1"/>
</dbReference>
<evidence type="ECO:0000256" key="2">
    <source>
        <dbReference type="ARBA" id="ARBA00002904"/>
    </source>
</evidence>
<comment type="catalytic activity">
    <reaction evidence="8">
        <text>hydrogencarbonate + H(+) = CO2 + H2O</text>
        <dbReference type="Rhea" id="RHEA:10748"/>
        <dbReference type="ChEBI" id="CHEBI:15377"/>
        <dbReference type="ChEBI" id="CHEBI:15378"/>
        <dbReference type="ChEBI" id="CHEBI:16526"/>
        <dbReference type="ChEBI" id="CHEBI:17544"/>
        <dbReference type="EC" id="4.2.1.1"/>
    </reaction>
</comment>
<evidence type="ECO:0000313" key="11">
    <source>
        <dbReference type="EMBL" id="VAX04015.1"/>
    </source>
</evidence>
<evidence type="ECO:0000259" key="10">
    <source>
        <dbReference type="PROSITE" id="PS51144"/>
    </source>
</evidence>
<dbReference type="GO" id="GO:0004089">
    <property type="term" value="F:carbonate dehydratase activity"/>
    <property type="evidence" value="ECO:0007669"/>
    <property type="project" value="UniProtKB-EC"/>
</dbReference>
<dbReference type="PROSITE" id="PS51144">
    <property type="entry name" value="ALPHA_CA_2"/>
    <property type="match status" value="1"/>
</dbReference>
<name>A0A3B1BCG7_9ZZZZ</name>
<accession>A0A3B1BCG7</accession>
<dbReference type="AlphaFoldDB" id="A0A3B1BCG7"/>
<dbReference type="InterPro" id="IPR023561">
    <property type="entry name" value="Carbonic_anhydrase_a-class"/>
</dbReference>
<dbReference type="EC" id="4.2.1.1" evidence="4"/>
<feature type="region of interest" description="Disordered" evidence="9">
    <location>
        <begin position="228"/>
        <end position="252"/>
    </location>
</feature>
<gene>
    <name evidence="11" type="ORF">MNBD_ALPHA03-65</name>
</gene>
<dbReference type="InterPro" id="IPR036398">
    <property type="entry name" value="CA_dom_sf"/>
</dbReference>
<dbReference type="Pfam" id="PF00194">
    <property type="entry name" value="Carb_anhydrase"/>
    <property type="match status" value="1"/>
</dbReference>
<keyword evidence="7 11" id="KW-0456">Lyase</keyword>